<reference evidence="1" key="1">
    <citation type="submission" date="2019-08" db="EMBL/GenBank/DDBJ databases">
        <authorList>
            <person name="Kucharzyk K."/>
            <person name="Murdoch R.W."/>
            <person name="Higgins S."/>
            <person name="Loffler F."/>
        </authorList>
    </citation>
    <scope>NUCLEOTIDE SEQUENCE</scope>
</reference>
<organism evidence="1">
    <name type="scientific">bioreactor metagenome</name>
    <dbReference type="NCBI Taxonomy" id="1076179"/>
    <lineage>
        <taxon>unclassified sequences</taxon>
        <taxon>metagenomes</taxon>
        <taxon>ecological metagenomes</taxon>
    </lineage>
</organism>
<gene>
    <name evidence="1" type="ORF">SDC9_203242</name>
</gene>
<evidence type="ECO:0000313" key="1">
    <source>
        <dbReference type="EMBL" id="MPN55558.1"/>
    </source>
</evidence>
<name>A0A645IVW7_9ZZZZ</name>
<sequence>MFSDETLSTQIDPGTFPPLIRTGRFVLRLKRNGAGTFRCHALNLDGTRERELPVESDGDSIRLDIDTSQFEYGTPFFELER</sequence>
<dbReference type="AlphaFoldDB" id="A0A645IVW7"/>
<accession>A0A645IVW7</accession>
<dbReference type="EMBL" id="VSSQ01124972">
    <property type="protein sequence ID" value="MPN55558.1"/>
    <property type="molecule type" value="Genomic_DNA"/>
</dbReference>
<comment type="caution">
    <text evidence="1">The sequence shown here is derived from an EMBL/GenBank/DDBJ whole genome shotgun (WGS) entry which is preliminary data.</text>
</comment>
<proteinExistence type="predicted"/>
<protein>
    <submittedName>
        <fullName evidence="1">Uncharacterized protein</fullName>
    </submittedName>
</protein>